<name>A0AAV4Y3R6_CAEEX</name>
<protein>
    <submittedName>
        <fullName evidence="2">Uncharacterized protein</fullName>
    </submittedName>
</protein>
<evidence type="ECO:0000256" key="1">
    <source>
        <dbReference type="SAM" id="MobiDB-lite"/>
    </source>
</evidence>
<evidence type="ECO:0000313" key="2">
    <source>
        <dbReference type="EMBL" id="GIZ01650.1"/>
    </source>
</evidence>
<gene>
    <name evidence="2" type="ORF">CEXT_901</name>
</gene>
<proteinExistence type="predicted"/>
<reference evidence="2 3" key="1">
    <citation type="submission" date="2021-06" db="EMBL/GenBank/DDBJ databases">
        <title>Caerostris extrusa draft genome.</title>
        <authorList>
            <person name="Kono N."/>
            <person name="Arakawa K."/>
        </authorList>
    </citation>
    <scope>NUCLEOTIDE SEQUENCE [LARGE SCALE GENOMIC DNA]</scope>
</reference>
<sequence length="252" mass="27730">MFRKTITGQSDGRVRTLHTTPLRQIYLGGVGLEGGLEEDSPAGVIFRPRSYHLKKSAGPSSLPDLVRKVAKKSEEKVGRRTQAHCQTQLESGLGLPDRWKGAIRQSCGSVASYLPSHDEQEGGTGLVRVRCRGPVRVRLLPELPDWGLCSRRPGGRGRESGRGGAQSSGRPLRRMTSGAVPMAHPASHKSYRPLTVLTFRTDLVFLNTKLLQKFHVYAVVVACKLSTWIFNLNKRPVIDCAFGNETSLFAML</sequence>
<dbReference type="EMBL" id="BPLR01018698">
    <property type="protein sequence ID" value="GIZ01650.1"/>
    <property type="molecule type" value="Genomic_DNA"/>
</dbReference>
<organism evidence="2 3">
    <name type="scientific">Caerostris extrusa</name>
    <name type="common">Bark spider</name>
    <name type="synonym">Caerostris bankana</name>
    <dbReference type="NCBI Taxonomy" id="172846"/>
    <lineage>
        <taxon>Eukaryota</taxon>
        <taxon>Metazoa</taxon>
        <taxon>Ecdysozoa</taxon>
        <taxon>Arthropoda</taxon>
        <taxon>Chelicerata</taxon>
        <taxon>Arachnida</taxon>
        <taxon>Araneae</taxon>
        <taxon>Araneomorphae</taxon>
        <taxon>Entelegynae</taxon>
        <taxon>Araneoidea</taxon>
        <taxon>Araneidae</taxon>
        <taxon>Caerostris</taxon>
    </lineage>
</organism>
<accession>A0AAV4Y3R6</accession>
<dbReference type="Proteomes" id="UP001054945">
    <property type="component" value="Unassembled WGS sequence"/>
</dbReference>
<dbReference type="AlphaFoldDB" id="A0AAV4Y3R6"/>
<comment type="caution">
    <text evidence="2">The sequence shown here is derived from an EMBL/GenBank/DDBJ whole genome shotgun (WGS) entry which is preliminary data.</text>
</comment>
<feature type="region of interest" description="Disordered" evidence="1">
    <location>
        <begin position="150"/>
        <end position="186"/>
    </location>
</feature>
<evidence type="ECO:0000313" key="3">
    <source>
        <dbReference type="Proteomes" id="UP001054945"/>
    </source>
</evidence>
<keyword evidence="3" id="KW-1185">Reference proteome</keyword>